<name>A0A6A6TA01_9PLEO</name>
<sequence>MTSVTQEGAPLERYVQRALGDIGVKIFEPSPDVTPPTLRRGRINRVIVYRGSFNPPHHGHKETLCHAFFRAGSDLNIVAAFIRVLDDDAVQAKLNRRRSDRPPIVFTKAQRIAMWNSGQLSGGWHWCVPSLRHTKYSRTSSLYRQITNEAARDGYDVRFIHLIGEDINPCMDDEESLICGGGVEGRKELVGETPGGLRSLSGFTDWKEVEVKDNDLELLETGVEASWLEAKLDMLYMDKASNLPSNAQDRLRAIKDRLRTATNRAGQIRECRHQLWHNKWIRFIPKRFIGMTGGAGFLGTNETPTSSSRILEIIWSATSAKKAMEQLEGVALAPDLVLQLPVPCGTLTARLGWKNVLCLVLESKEGEEVAMGSLVSNLSGSRH</sequence>
<accession>A0A6A6TA01</accession>
<dbReference type="EMBL" id="MU004345">
    <property type="protein sequence ID" value="KAF2655753.1"/>
    <property type="molecule type" value="Genomic_DNA"/>
</dbReference>
<proteinExistence type="predicted"/>
<gene>
    <name evidence="1" type="ORF">K491DRAFT_678673</name>
</gene>
<dbReference type="OrthoDB" id="3558741at2759"/>
<keyword evidence="2" id="KW-1185">Reference proteome</keyword>
<evidence type="ECO:0000313" key="1">
    <source>
        <dbReference type="EMBL" id="KAF2655753.1"/>
    </source>
</evidence>
<reference evidence="1" key="1">
    <citation type="journal article" date="2020" name="Stud. Mycol.">
        <title>101 Dothideomycetes genomes: a test case for predicting lifestyles and emergence of pathogens.</title>
        <authorList>
            <person name="Haridas S."/>
            <person name="Albert R."/>
            <person name="Binder M."/>
            <person name="Bloem J."/>
            <person name="Labutti K."/>
            <person name="Salamov A."/>
            <person name="Andreopoulos B."/>
            <person name="Baker S."/>
            <person name="Barry K."/>
            <person name="Bills G."/>
            <person name="Bluhm B."/>
            <person name="Cannon C."/>
            <person name="Castanera R."/>
            <person name="Culley D."/>
            <person name="Daum C."/>
            <person name="Ezra D."/>
            <person name="Gonzalez J."/>
            <person name="Henrissat B."/>
            <person name="Kuo A."/>
            <person name="Liang C."/>
            <person name="Lipzen A."/>
            <person name="Lutzoni F."/>
            <person name="Magnuson J."/>
            <person name="Mondo S."/>
            <person name="Nolan M."/>
            <person name="Ohm R."/>
            <person name="Pangilinan J."/>
            <person name="Park H.-J."/>
            <person name="Ramirez L."/>
            <person name="Alfaro M."/>
            <person name="Sun H."/>
            <person name="Tritt A."/>
            <person name="Yoshinaga Y."/>
            <person name="Zwiers L.-H."/>
            <person name="Turgeon B."/>
            <person name="Goodwin S."/>
            <person name="Spatafora J."/>
            <person name="Crous P."/>
            <person name="Grigoriev I."/>
        </authorList>
    </citation>
    <scope>NUCLEOTIDE SEQUENCE</scope>
    <source>
        <strain evidence="1">CBS 122681</strain>
    </source>
</reference>
<dbReference type="Gene3D" id="3.40.50.620">
    <property type="entry name" value="HUPs"/>
    <property type="match status" value="1"/>
</dbReference>
<dbReference type="SUPFAM" id="SSF52374">
    <property type="entry name" value="Nucleotidylyl transferase"/>
    <property type="match status" value="1"/>
</dbReference>
<dbReference type="AlphaFoldDB" id="A0A6A6TA01"/>
<dbReference type="InterPro" id="IPR014729">
    <property type="entry name" value="Rossmann-like_a/b/a_fold"/>
</dbReference>
<evidence type="ECO:0008006" key="3">
    <source>
        <dbReference type="Google" id="ProtNLM"/>
    </source>
</evidence>
<dbReference type="Proteomes" id="UP000799324">
    <property type="component" value="Unassembled WGS sequence"/>
</dbReference>
<evidence type="ECO:0000313" key="2">
    <source>
        <dbReference type="Proteomes" id="UP000799324"/>
    </source>
</evidence>
<protein>
    <recommendedName>
        <fullName evidence="3">Cytidyltransferase-like domain-containing protein</fullName>
    </recommendedName>
</protein>
<organism evidence="1 2">
    <name type="scientific">Lophiostoma macrostomum CBS 122681</name>
    <dbReference type="NCBI Taxonomy" id="1314788"/>
    <lineage>
        <taxon>Eukaryota</taxon>
        <taxon>Fungi</taxon>
        <taxon>Dikarya</taxon>
        <taxon>Ascomycota</taxon>
        <taxon>Pezizomycotina</taxon>
        <taxon>Dothideomycetes</taxon>
        <taxon>Pleosporomycetidae</taxon>
        <taxon>Pleosporales</taxon>
        <taxon>Lophiostomataceae</taxon>
        <taxon>Lophiostoma</taxon>
    </lineage>
</organism>